<dbReference type="InterPro" id="IPR029039">
    <property type="entry name" value="Flavoprotein-like_sf"/>
</dbReference>
<dbReference type="Gene3D" id="3.40.50.360">
    <property type="match status" value="1"/>
</dbReference>
<feature type="compositionally biased region" description="Basic and acidic residues" evidence="3">
    <location>
        <begin position="47"/>
        <end position="61"/>
    </location>
</feature>
<name>A0A6N7RQI4_9ACTN</name>
<feature type="region of interest" description="Disordered" evidence="3">
    <location>
        <begin position="43"/>
        <end position="79"/>
    </location>
</feature>
<comment type="caution">
    <text evidence="5">The sequence shown here is derived from an EMBL/GenBank/DDBJ whole genome shotgun (WGS) entry which is preliminary data.</text>
</comment>
<dbReference type="PANTHER" id="PTHR43278:SF2">
    <property type="entry name" value="IRON-SULFUR FLAVOPROTEIN"/>
    <property type="match status" value="1"/>
</dbReference>
<keyword evidence="2" id="KW-0288">FMN</keyword>
<proteinExistence type="predicted"/>
<dbReference type="Pfam" id="PF03358">
    <property type="entry name" value="FMN_red"/>
    <property type="match status" value="1"/>
</dbReference>
<dbReference type="PANTHER" id="PTHR43278">
    <property type="entry name" value="NAD(P)H-DEPENDENT FMN-CONTAINING OXIDOREDUCTASE YWQN-RELATED"/>
    <property type="match status" value="1"/>
</dbReference>
<gene>
    <name evidence="5" type="ORF">GJG86_12315</name>
</gene>
<reference evidence="6" key="1">
    <citation type="submission" date="2019-08" db="EMBL/GenBank/DDBJ databases">
        <title>Arthrobacter sp. nov., isolated from plateau pika and Tibetan wild ass.</title>
        <authorList>
            <person name="Ge Y."/>
        </authorList>
    </citation>
    <scope>NUCLEOTIDE SEQUENCE [LARGE SCALE GENOMIC DNA]</scope>
    <source>
        <strain evidence="6">HF-4214</strain>
    </source>
</reference>
<evidence type="ECO:0000256" key="2">
    <source>
        <dbReference type="ARBA" id="ARBA00022643"/>
    </source>
</evidence>
<keyword evidence="1" id="KW-0285">Flavoprotein</keyword>
<feature type="domain" description="NADPH-dependent FMN reductase-like" evidence="4">
    <location>
        <begin position="104"/>
        <end position="201"/>
    </location>
</feature>
<accession>A0A6N7RQI4</accession>
<evidence type="ECO:0000256" key="1">
    <source>
        <dbReference type="ARBA" id="ARBA00022630"/>
    </source>
</evidence>
<evidence type="ECO:0000256" key="3">
    <source>
        <dbReference type="SAM" id="MobiDB-lite"/>
    </source>
</evidence>
<evidence type="ECO:0000313" key="6">
    <source>
        <dbReference type="Proteomes" id="UP000438093"/>
    </source>
</evidence>
<dbReference type="InterPro" id="IPR005025">
    <property type="entry name" value="FMN_Rdtase-like_dom"/>
</dbReference>
<keyword evidence="6" id="KW-1185">Reference proteome</keyword>
<evidence type="ECO:0000259" key="4">
    <source>
        <dbReference type="Pfam" id="PF03358"/>
    </source>
</evidence>
<dbReference type="InterPro" id="IPR051796">
    <property type="entry name" value="ISF_SsuE-like"/>
</dbReference>
<dbReference type="Proteomes" id="UP000438093">
    <property type="component" value="Unassembled WGS sequence"/>
</dbReference>
<organism evidence="5 6">
    <name type="scientific">Eggerthella guodeyinii</name>
    <dbReference type="NCBI Taxonomy" id="2690837"/>
    <lineage>
        <taxon>Bacteria</taxon>
        <taxon>Bacillati</taxon>
        <taxon>Actinomycetota</taxon>
        <taxon>Coriobacteriia</taxon>
        <taxon>Eggerthellales</taxon>
        <taxon>Eggerthellaceae</taxon>
        <taxon>Eggerthella</taxon>
    </lineage>
</organism>
<sequence length="325" mass="35503">MSMARPLPYAFRMRAARKAAIRGLMQGFCSPSAHARAALTILPPEPAPHDARSRPVKEKPQARGRTPTQSSPSLYGASVGEPRTQRYALAVGTSRERIVMEENRVLLVNGSPKGARSDTLKLACAFLEGMGERGAEIEANALDIAPCRGCFACWRDEGRCVQPDDMARILERVAAAELIVWSTPLYCYGVPSACKAILDRLLPLSSPAMRLDERGRTHHRARDGRAARTRHVLVAGCGFPERAGNFDALEFQFRRMFGDDTALVLCTEAPLLSEPEAEPATLPYLAAVRAAGAEYRETGRISETVQRVLDAPMLDPNVYRALASS</sequence>
<dbReference type="GO" id="GO:0016491">
    <property type="term" value="F:oxidoreductase activity"/>
    <property type="evidence" value="ECO:0007669"/>
    <property type="project" value="InterPro"/>
</dbReference>
<dbReference type="SUPFAM" id="SSF52218">
    <property type="entry name" value="Flavoproteins"/>
    <property type="match status" value="1"/>
</dbReference>
<dbReference type="AlphaFoldDB" id="A0A6N7RQI4"/>
<protein>
    <recommendedName>
        <fullName evidence="4">NADPH-dependent FMN reductase-like domain-containing protein</fullName>
    </recommendedName>
</protein>
<evidence type="ECO:0000313" key="5">
    <source>
        <dbReference type="EMBL" id="MRX83267.1"/>
    </source>
</evidence>
<dbReference type="EMBL" id="VTFY01000010">
    <property type="protein sequence ID" value="MRX83267.1"/>
    <property type="molecule type" value="Genomic_DNA"/>
</dbReference>